<evidence type="ECO:0000256" key="6">
    <source>
        <dbReference type="ARBA" id="ARBA00023136"/>
    </source>
</evidence>
<evidence type="ECO:0000256" key="2">
    <source>
        <dbReference type="ARBA" id="ARBA00008683"/>
    </source>
</evidence>
<name>A0A323UQQ9_9RHOO</name>
<dbReference type="CDD" id="cd07023">
    <property type="entry name" value="S49_Sppa_N_C"/>
    <property type="match status" value="1"/>
</dbReference>
<reference evidence="10 11" key="1">
    <citation type="submission" date="2018-06" db="EMBL/GenBank/DDBJ databases">
        <title>Azoarcus communis strain SWub3 genome.</title>
        <authorList>
            <person name="Zorraquino Salvo V."/>
            <person name="Toubiana D."/>
            <person name="Blumwald E."/>
        </authorList>
    </citation>
    <scope>NUCLEOTIDE SEQUENCE [LARGE SCALE GENOMIC DNA]</scope>
    <source>
        <strain evidence="10 11">SWub3</strain>
    </source>
</reference>
<dbReference type="AlphaFoldDB" id="A0A323UQQ9"/>
<keyword evidence="3" id="KW-0645">Protease</keyword>
<comment type="subcellular location">
    <subcellularLocation>
        <location evidence="1">Membrane</location>
    </subcellularLocation>
</comment>
<dbReference type="OrthoDB" id="9764363at2"/>
<evidence type="ECO:0000256" key="8">
    <source>
        <dbReference type="SAM" id="Phobius"/>
    </source>
</evidence>
<keyword evidence="5" id="KW-0720">Serine protease</keyword>
<dbReference type="PANTHER" id="PTHR33209">
    <property type="entry name" value="PROTEASE 4"/>
    <property type="match status" value="1"/>
</dbReference>
<dbReference type="InterPro" id="IPR029045">
    <property type="entry name" value="ClpP/crotonase-like_dom_sf"/>
</dbReference>
<evidence type="ECO:0000313" key="11">
    <source>
        <dbReference type="Proteomes" id="UP000248259"/>
    </source>
</evidence>
<protein>
    <submittedName>
        <fullName evidence="10">Signal peptide peptidase SppA</fullName>
    </submittedName>
</protein>
<evidence type="ECO:0000256" key="5">
    <source>
        <dbReference type="ARBA" id="ARBA00022825"/>
    </source>
</evidence>
<dbReference type="PANTHER" id="PTHR33209:SF1">
    <property type="entry name" value="PEPTIDASE S49 DOMAIN-CONTAINING PROTEIN"/>
    <property type="match status" value="1"/>
</dbReference>
<dbReference type="PIRSF" id="PIRSF001217">
    <property type="entry name" value="Protease_4_SppA"/>
    <property type="match status" value="1"/>
</dbReference>
<evidence type="ECO:0000256" key="3">
    <source>
        <dbReference type="ARBA" id="ARBA00022670"/>
    </source>
</evidence>
<evidence type="ECO:0000256" key="4">
    <source>
        <dbReference type="ARBA" id="ARBA00022801"/>
    </source>
</evidence>
<dbReference type="GO" id="GO:0008236">
    <property type="term" value="F:serine-type peptidase activity"/>
    <property type="evidence" value="ECO:0007669"/>
    <property type="project" value="UniProtKB-KW"/>
</dbReference>
<dbReference type="InterPro" id="IPR047217">
    <property type="entry name" value="S49_SppA_67K_type_N"/>
</dbReference>
<dbReference type="Proteomes" id="UP000248259">
    <property type="component" value="Unassembled WGS sequence"/>
</dbReference>
<feature type="active site" description="Nucleophile" evidence="7">
    <location>
        <position position="400"/>
    </location>
</feature>
<keyword evidence="8" id="KW-0812">Transmembrane</keyword>
<evidence type="ECO:0000256" key="1">
    <source>
        <dbReference type="ARBA" id="ARBA00004370"/>
    </source>
</evidence>
<dbReference type="InterPro" id="IPR002142">
    <property type="entry name" value="Peptidase_S49"/>
</dbReference>
<dbReference type="InterPro" id="IPR047272">
    <property type="entry name" value="S49_SppA_C"/>
</dbReference>
<feature type="domain" description="Peptidase S49" evidence="9">
    <location>
        <begin position="129"/>
        <end position="279"/>
    </location>
</feature>
<dbReference type="GO" id="GO:0016020">
    <property type="term" value="C:membrane"/>
    <property type="evidence" value="ECO:0007669"/>
    <property type="project" value="UniProtKB-SubCell"/>
</dbReference>
<dbReference type="SUPFAM" id="SSF52096">
    <property type="entry name" value="ClpP/crotonase"/>
    <property type="match status" value="2"/>
</dbReference>
<dbReference type="EMBL" id="QKOE01000015">
    <property type="protein sequence ID" value="PZA15352.1"/>
    <property type="molecule type" value="Genomic_DNA"/>
</dbReference>
<accession>A0A323UQQ9</accession>
<keyword evidence="11" id="KW-1185">Reference proteome</keyword>
<feature type="domain" description="Peptidase S49" evidence="9">
    <location>
        <begin position="384"/>
        <end position="534"/>
    </location>
</feature>
<evidence type="ECO:0000259" key="9">
    <source>
        <dbReference type="Pfam" id="PF01343"/>
    </source>
</evidence>
<dbReference type="NCBIfam" id="TIGR00705">
    <property type="entry name" value="SppA_67K"/>
    <property type="match status" value="1"/>
</dbReference>
<dbReference type="NCBIfam" id="TIGR00706">
    <property type="entry name" value="SppA_dom"/>
    <property type="match status" value="1"/>
</dbReference>
<evidence type="ECO:0000256" key="7">
    <source>
        <dbReference type="PIRSR" id="PIRSR001217-1"/>
    </source>
</evidence>
<proteinExistence type="inferred from homology"/>
<organism evidence="10 11">
    <name type="scientific">Parazoarcus communis SWub3 = DSM 12120</name>
    <dbReference type="NCBI Taxonomy" id="1121029"/>
    <lineage>
        <taxon>Bacteria</taxon>
        <taxon>Pseudomonadati</taxon>
        <taxon>Pseudomonadota</taxon>
        <taxon>Betaproteobacteria</taxon>
        <taxon>Rhodocyclales</taxon>
        <taxon>Zoogloeaceae</taxon>
        <taxon>Parazoarcus</taxon>
    </lineage>
</organism>
<dbReference type="Gene3D" id="3.90.226.10">
    <property type="entry name" value="2-enoyl-CoA Hydratase, Chain A, domain 1"/>
    <property type="match status" value="2"/>
</dbReference>
<evidence type="ECO:0000313" key="10">
    <source>
        <dbReference type="EMBL" id="PZA15352.1"/>
    </source>
</evidence>
<dbReference type="CDD" id="cd07018">
    <property type="entry name" value="S49_SppA_67K_type"/>
    <property type="match status" value="1"/>
</dbReference>
<keyword evidence="4" id="KW-0378">Hydrolase</keyword>
<keyword evidence="6 8" id="KW-0472">Membrane</keyword>
<sequence length="606" mass="65075">MFRFAGRVVRALWRWLDAIRRTVFNLVLLFVIGAVVAMFFRSAPEIPDGAVLVLSPSGALVEQATLDEPLALLTSKGSEGGQTVLHDLIEAVNAAREDSRIAALVLHTDDLQAGSLSKLAELRTAIAAFKATGRPVLARGERYTQSQYYLASIADELHLAPDGFVLLQGLARYGSYFRGALDALGVKVHVFRVGEYKSFSEPFTRSDMSDEDRTATRDLLDAIWGHFRADVAAARKQPAEAFDRYVVGYRDALAAAGGDAAEAAKQAGLVDRFSTRDEWRAYLIERFGADADGKTVRHVEAATYLAGVRSQRQGAGERIAVVVAQGAIADGRQPPGVVGGDNFAQMIREAREDDSIKAVVLRIDSPGGSAWASELIRRELELTRQAGKPVIASMSSVAASGGYWIAAGADEVWAAPTTVTGSIGIFAMFPEFVEPLKRLGVTTDGVATGPLAGALDPRRPLSAQAAESMQMAIEHGYQRFLQTVATARNMKVDEVDKVARGRVWTGEAAAELGLVDQIGGLEDAIAAAAKRASLERYSLVWPSVGLSPGQLILQRLLGFAGIEPGVQLGGGSPIGQMLGRLQREVGDLLNWNDPRHLYVHCLCEAP</sequence>
<keyword evidence="8" id="KW-1133">Transmembrane helix</keyword>
<feature type="active site" description="Proton donor/acceptor" evidence="7">
    <location>
        <position position="197"/>
    </location>
</feature>
<comment type="similarity">
    <text evidence="2">Belongs to the peptidase S49 family.</text>
</comment>
<dbReference type="Gene3D" id="6.20.330.10">
    <property type="match status" value="1"/>
</dbReference>
<dbReference type="InterPro" id="IPR004634">
    <property type="entry name" value="Pept_S49_pIV"/>
</dbReference>
<comment type="caution">
    <text evidence="10">The sequence shown here is derived from an EMBL/GenBank/DDBJ whole genome shotgun (WGS) entry which is preliminary data.</text>
</comment>
<feature type="transmembrane region" description="Helical" evidence="8">
    <location>
        <begin position="21"/>
        <end position="40"/>
    </location>
</feature>
<dbReference type="InterPro" id="IPR004635">
    <property type="entry name" value="Pept_S49_SppA"/>
</dbReference>
<dbReference type="GO" id="GO:0006465">
    <property type="term" value="P:signal peptide processing"/>
    <property type="evidence" value="ECO:0007669"/>
    <property type="project" value="InterPro"/>
</dbReference>
<gene>
    <name evidence="10" type="primary">sppA</name>
    <name evidence="10" type="ORF">DNK49_17160</name>
</gene>
<dbReference type="Pfam" id="PF01343">
    <property type="entry name" value="Peptidase_S49"/>
    <property type="match status" value="2"/>
</dbReference>